<feature type="chain" id="PRO_5045070972" evidence="2">
    <location>
        <begin position="24"/>
        <end position="454"/>
    </location>
</feature>
<dbReference type="InterPro" id="IPR006059">
    <property type="entry name" value="SBP"/>
</dbReference>
<dbReference type="SUPFAM" id="SSF53850">
    <property type="entry name" value="Periplasmic binding protein-like II"/>
    <property type="match status" value="1"/>
</dbReference>
<gene>
    <name evidence="3" type="ORF">MUN88_10470</name>
</gene>
<evidence type="ECO:0000313" key="3">
    <source>
        <dbReference type="EMBL" id="UOQ50440.1"/>
    </source>
</evidence>
<feature type="region of interest" description="Disordered" evidence="1">
    <location>
        <begin position="30"/>
        <end position="51"/>
    </location>
</feature>
<dbReference type="PANTHER" id="PTHR43649:SF11">
    <property type="entry name" value="ABC TRANSPORTER SUBSTRATE-BINDING PROTEIN YESO-RELATED"/>
    <property type="match status" value="1"/>
</dbReference>
<protein>
    <submittedName>
        <fullName evidence="3">Sugar ABC transporter substrate-binding protein</fullName>
    </submittedName>
</protein>
<accession>A0ABY4F187</accession>
<organism evidence="3 4">
    <name type="scientific">Gracilibacillus caseinilyticus</name>
    <dbReference type="NCBI Taxonomy" id="2932256"/>
    <lineage>
        <taxon>Bacteria</taxon>
        <taxon>Bacillati</taxon>
        <taxon>Bacillota</taxon>
        <taxon>Bacilli</taxon>
        <taxon>Bacillales</taxon>
        <taxon>Bacillaceae</taxon>
        <taxon>Gracilibacillus</taxon>
    </lineage>
</organism>
<feature type="signal peptide" evidence="2">
    <location>
        <begin position="1"/>
        <end position="23"/>
    </location>
</feature>
<evidence type="ECO:0000313" key="4">
    <source>
        <dbReference type="Proteomes" id="UP000831782"/>
    </source>
</evidence>
<dbReference type="RefSeq" id="WP_244724155.1">
    <property type="nucleotide sequence ID" value="NZ_CP095072.1"/>
</dbReference>
<evidence type="ECO:0000256" key="1">
    <source>
        <dbReference type="SAM" id="MobiDB-lite"/>
    </source>
</evidence>
<reference evidence="3 4" key="1">
    <citation type="submission" date="2022-04" db="EMBL/GenBank/DDBJ databases">
        <title>Gracilibacillus sp. isolated from saltern.</title>
        <authorList>
            <person name="Won M."/>
            <person name="Lee C.-M."/>
            <person name="Woen H.-Y."/>
            <person name="Kwon S.-W."/>
        </authorList>
    </citation>
    <scope>NUCLEOTIDE SEQUENCE [LARGE SCALE GENOMIC DNA]</scope>
    <source>
        <strain evidence="3 4">SSWR10-1</strain>
    </source>
</reference>
<proteinExistence type="predicted"/>
<dbReference type="InterPro" id="IPR050490">
    <property type="entry name" value="Bact_solute-bd_prot1"/>
</dbReference>
<evidence type="ECO:0000256" key="2">
    <source>
        <dbReference type="SAM" id="SignalP"/>
    </source>
</evidence>
<dbReference type="Proteomes" id="UP000831782">
    <property type="component" value="Chromosome"/>
</dbReference>
<sequence length="454" mass="50161">MWKKRKSFLFLLMLGLIVIFVSACSSEGEDVASDSGNDAGETENNGDTADNGEEQIELRILWWGSQNRHDRTLEVIDMYMEENPNVTISPEFTGWDGYWEKMATQAAGGNLPDIVQMDYAYLTEYVGRDLLVDLNPFVEDGTLDLSDVEDVYMDGGKIDDSLYAVNLGANVHGTVYDPALFEEAGVEPPEPGYTYEDVQSFAKELSDNLDGAYGVQPSVGTNTLRHYLRQNGVSLYAPDGKSLGYEDDQLLVDFLQNTVDMIESGAAAPPDVFMDAGSNVEQQPIVNGDTAMLLDIYSNQLVAIESAAGRPLELMLNPALEGGEPGHFLKPSQFFSVTKDSKHQEEAAKFISYFTNNLEANEVLNAERGVPIAGAVRDHLRDKLDDAGKKMFDYVEMAQDHAKPIDPPDPQGATEVETLYVREVEEPIYYGQVTPEEAAANFREKANEILAKNE</sequence>
<name>A0ABY4F187_9BACI</name>
<dbReference type="Pfam" id="PF01547">
    <property type="entry name" value="SBP_bac_1"/>
    <property type="match status" value="1"/>
</dbReference>
<dbReference type="EMBL" id="CP095072">
    <property type="protein sequence ID" value="UOQ50440.1"/>
    <property type="molecule type" value="Genomic_DNA"/>
</dbReference>
<dbReference type="PROSITE" id="PS51257">
    <property type="entry name" value="PROKAR_LIPOPROTEIN"/>
    <property type="match status" value="1"/>
</dbReference>
<dbReference type="CDD" id="cd13585">
    <property type="entry name" value="PBP2_TMBP_like"/>
    <property type="match status" value="1"/>
</dbReference>
<dbReference type="PANTHER" id="PTHR43649">
    <property type="entry name" value="ARABINOSE-BINDING PROTEIN-RELATED"/>
    <property type="match status" value="1"/>
</dbReference>
<keyword evidence="2" id="KW-0732">Signal</keyword>
<dbReference type="Gene3D" id="3.40.190.10">
    <property type="entry name" value="Periplasmic binding protein-like II"/>
    <property type="match status" value="2"/>
</dbReference>
<keyword evidence="4" id="KW-1185">Reference proteome</keyword>